<dbReference type="Gene3D" id="1.10.840.10">
    <property type="entry name" value="Ras guanine-nucleotide exchange factors catalytic domain"/>
    <property type="match status" value="1"/>
</dbReference>
<proteinExistence type="predicted"/>
<keyword evidence="2" id="KW-1185">Reference proteome</keyword>
<evidence type="ECO:0000313" key="2">
    <source>
        <dbReference type="Proteomes" id="UP001147760"/>
    </source>
</evidence>
<organism evidence="1 2">
    <name type="scientific">Penicillium desertorum</name>
    <dbReference type="NCBI Taxonomy" id="1303715"/>
    <lineage>
        <taxon>Eukaryota</taxon>
        <taxon>Fungi</taxon>
        <taxon>Dikarya</taxon>
        <taxon>Ascomycota</taxon>
        <taxon>Pezizomycotina</taxon>
        <taxon>Eurotiomycetes</taxon>
        <taxon>Eurotiomycetidae</taxon>
        <taxon>Eurotiales</taxon>
        <taxon>Aspergillaceae</taxon>
        <taxon>Penicillium</taxon>
    </lineage>
</organism>
<dbReference type="GO" id="GO:0005085">
    <property type="term" value="F:guanyl-nucleotide exchange factor activity"/>
    <property type="evidence" value="ECO:0007669"/>
    <property type="project" value="InterPro"/>
</dbReference>
<comment type="caution">
    <text evidence="1">The sequence shown here is derived from an EMBL/GenBank/DDBJ whole genome shotgun (WGS) entry which is preliminary data.</text>
</comment>
<reference evidence="1" key="1">
    <citation type="submission" date="2022-12" db="EMBL/GenBank/DDBJ databases">
        <authorList>
            <person name="Petersen C."/>
        </authorList>
    </citation>
    <scope>NUCLEOTIDE SEQUENCE</scope>
    <source>
        <strain evidence="1">IBT 17660</strain>
    </source>
</reference>
<dbReference type="OrthoDB" id="546434at2759"/>
<dbReference type="SUPFAM" id="SSF48366">
    <property type="entry name" value="Ras GEF"/>
    <property type="match status" value="1"/>
</dbReference>
<dbReference type="AlphaFoldDB" id="A0A9W9WY83"/>
<reference evidence="1" key="2">
    <citation type="journal article" date="2023" name="IMA Fungus">
        <title>Comparative genomic study of the Penicillium genus elucidates a diverse pangenome and 15 lateral gene transfer events.</title>
        <authorList>
            <person name="Petersen C."/>
            <person name="Sorensen T."/>
            <person name="Nielsen M.R."/>
            <person name="Sondergaard T.E."/>
            <person name="Sorensen J.L."/>
            <person name="Fitzpatrick D.A."/>
            <person name="Frisvad J.C."/>
            <person name="Nielsen K.L."/>
        </authorList>
    </citation>
    <scope>NUCLEOTIDE SEQUENCE</scope>
    <source>
        <strain evidence="1">IBT 17660</strain>
    </source>
</reference>
<dbReference type="Proteomes" id="UP001147760">
    <property type="component" value="Unassembled WGS sequence"/>
</dbReference>
<dbReference type="GO" id="GO:0007264">
    <property type="term" value="P:small GTPase-mediated signal transduction"/>
    <property type="evidence" value="ECO:0007669"/>
    <property type="project" value="InterPro"/>
</dbReference>
<dbReference type="EMBL" id="JAPWDO010000003">
    <property type="protein sequence ID" value="KAJ5478456.1"/>
    <property type="molecule type" value="Genomic_DNA"/>
</dbReference>
<sequence>MLENHVPPCLPCIGTYLTELAYIDYRDESVDFLRFYPEETDLDKSTRTAQIINELQRFQVPYHLTEVPRLQTWLQSELVRVRPKETDSQTLYRQSLGVEL</sequence>
<dbReference type="InterPro" id="IPR036964">
    <property type="entry name" value="RASGEF_cat_dom_sf"/>
</dbReference>
<evidence type="ECO:0000313" key="1">
    <source>
        <dbReference type="EMBL" id="KAJ5478456.1"/>
    </source>
</evidence>
<protein>
    <submittedName>
        <fullName evidence="1">Ras guanine-nucleotide exchange protein</fullName>
    </submittedName>
</protein>
<dbReference type="InterPro" id="IPR023578">
    <property type="entry name" value="Ras_GEF_dom_sf"/>
</dbReference>
<name>A0A9W9WY83_9EURO</name>
<accession>A0A9W9WY83</accession>
<gene>
    <name evidence="1" type="ORF">N7530_003965</name>
</gene>